<evidence type="ECO:0000313" key="2">
    <source>
        <dbReference type="EMBL" id="ATZ33448.1"/>
    </source>
</evidence>
<feature type="region of interest" description="Disordered" evidence="1">
    <location>
        <begin position="23"/>
        <end position="53"/>
    </location>
</feature>
<reference evidence="2 3" key="1">
    <citation type="submission" date="2017-11" db="EMBL/GenBank/DDBJ databases">
        <title>Escherichia coli CV839-15 Genome sequencing and assembly.</title>
        <authorList>
            <person name="Li Z."/>
            <person name="Song N."/>
            <person name="Li W."/>
            <person name="Philip H.R."/>
            <person name="Bu Z."/>
            <person name="Siguo L."/>
        </authorList>
    </citation>
    <scope>NUCLEOTIDE SEQUENCE [LARGE SCALE GENOMIC DNA]</scope>
    <source>
        <strain evidence="2 3">CV839-15</strain>
    </source>
</reference>
<evidence type="ECO:0000256" key="1">
    <source>
        <dbReference type="SAM" id="MobiDB-lite"/>
    </source>
</evidence>
<dbReference type="EMBL" id="CP024978">
    <property type="protein sequence ID" value="ATZ33448.1"/>
    <property type="molecule type" value="Genomic_DNA"/>
</dbReference>
<gene>
    <name evidence="2" type="ORF">CV83915_03149</name>
</gene>
<dbReference type="Proteomes" id="UP000236551">
    <property type="component" value="Chromosome"/>
</dbReference>
<dbReference type="AlphaFoldDB" id="A0A2H4TV87"/>
<organism evidence="2 3">
    <name type="scientific">Escherichia coli</name>
    <dbReference type="NCBI Taxonomy" id="562"/>
    <lineage>
        <taxon>Bacteria</taxon>
        <taxon>Pseudomonadati</taxon>
        <taxon>Pseudomonadota</taxon>
        <taxon>Gammaproteobacteria</taxon>
        <taxon>Enterobacterales</taxon>
        <taxon>Enterobacteriaceae</taxon>
        <taxon>Escherichia</taxon>
    </lineage>
</organism>
<accession>A0A2H4TV87</accession>
<evidence type="ECO:0000313" key="3">
    <source>
        <dbReference type="Proteomes" id="UP000236551"/>
    </source>
</evidence>
<proteinExistence type="predicted"/>
<sequence length="53" mass="5872">MIVRNFVAFLQHSGEIGKTLAEMSIESQGAGDHNEKHQADRSLPSYWPSKGSK</sequence>
<protein>
    <submittedName>
        <fullName evidence="2">Uncharacterized protein</fullName>
    </submittedName>
</protein>
<name>A0A2H4TV87_ECOLX</name>